<dbReference type="AlphaFoldDB" id="F7NG26"/>
<dbReference type="InterPro" id="IPR003833">
    <property type="entry name" value="CT_C_D"/>
</dbReference>
<dbReference type="GO" id="GO:0016787">
    <property type="term" value="F:hydrolase activity"/>
    <property type="evidence" value="ECO:0007669"/>
    <property type="project" value="UniProtKB-KW"/>
</dbReference>
<dbReference type="PANTHER" id="PTHR34698:SF2">
    <property type="entry name" value="5-OXOPROLINASE SUBUNIT B"/>
    <property type="match status" value="1"/>
</dbReference>
<keyword evidence="2 5" id="KW-0378">Hydrolase</keyword>
<dbReference type="SUPFAM" id="SSF50891">
    <property type="entry name" value="Cyclophilin-like"/>
    <property type="match status" value="1"/>
</dbReference>
<evidence type="ECO:0000256" key="1">
    <source>
        <dbReference type="ARBA" id="ARBA00022741"/>
    </source>
</evidence>
<dbReference type="InterPro" id="IPR010016">
    <property type="entry name" value="PxpB"/>
</dbReference>
<keyword evidence="6" id="KW-1185">Reference proteome</keyword>
<accession>F7NG26</accession>
<sequence>MPEVKMLMAGEQGLVADFGNIISENVNNVVQQLAARLNRSQTAGITEVVPTYRSVMVYFDPILIKRSALTAIICDLLGQIIAGIGTPPPRRTISVPVCYGGVFGPDMDFVARHTGLSVPEVIAIHTATSYLIYMLGFIPAFPYLGGLSEKLIVPRVSKTRPRIPEGSVGIAARLTGFYTLESAGEWRIIGRTPLKAFNPEASNPFAFTAGDYLRFTSVSVDEFFAIRRQVEKGNYHPDIQVQ</sequence>
<dbReference type="eggNOG" id="COG2049">
    <property type="taxonomic scope" value="Bacteria"/>
</dbReference>
<dbReference type="Gene3D" id="3.30.1360.40">
    <property type="match status" value="1"/>
</dbReference>
<evidence type="ECO:0000313" key="6">
    <source>
        <dbReference type="Proteomes" id="UP000003240"/>
    </source>
</evidence>
<dbReference type="InterPro" id="IPR029000">
    <property type="entry name" value="Cyclophilin-like_dom_sf"/>
</dbReference>
<keyword evidence="1" id="KW-0547">Nucleotide-binding</keyword>
<dbReference type="SUPFAM" id="SSF160467">
    <property type="entry name" value="PH0987 N-terminal domain-like"/>
    <property type="match status" value="1"/>
</dbReference>
<dbReference type="EMBL" id="AFGF01000040">
    <property type="protein sequence ID" value="EGO64944.1"/>
    <property type="molecule type" value="Genomic_DNA"/>
</dbReference>
<keyword evidence="3" id="KW-0067">ATP-binding</keyword>
<proteinExistence type="predicted"/>
<dbReference type="Proteomes" id="UP000003240">
    <property type="component" value="Unassembled WGS sequence"/>
</dbReference>
<organism evidence="5 6">
    <name type="scientific">Acetonema longum DSM 6540</name>
    <dbReference type="NCBI Taxonomy" id="1009370"/>
    <lineage>
        <taxon>Bacteria</taxon>
        <taxon>Bacillati</taxon>
        <taxon>Bacillota</taxon>
        <taxon>Negativicutes</taxon>
        <taxon>Acetonemataceae</taxon>
        <taxon>Acetonema</taxon>
    </lineage>
</organism>
<protein>
    <submittedName>
        <fullName evidence="5">Allophanate hydrolase subunit 1</fullName>
    </submittedName>
</protein>
<dbReference type="NCBIfam" id="TIGR00370">
    <property type="entry name" value="5-oxoprolinase subunit PxpB"/>
    <property type="match status" value="1"/>
</dbReference>
<dbReference type="Pfam" id="PF02682">
    <property type="entry name" value="CT_C_D"/>
    <property type="match status" value="1"/>
</dbReference>
<evidence type="ECO:0000256" key="3">
    <source>
        <dbReference type="ARBA" id="ARBA00022840"/>
    </source>
</evidence>
<feature type="domain" description="Carboxyltransferase" evidence="4">
    <location>
        <begin position="4"/>
        <end position="207"/>
    </location>
</feature>
<dbReference type="RefSeq" id="WP_004093423.1">
    <property type="nucleotide sequence ID" value="NZ_AFGF01000040.1"/>
</dbReference>
<dbReference type="STRING" id="1009370.ALO_05063"/>
<dbReference type="OrthoDB" id="9778567at2"/>
<gene>
    <name evidence="5" type="ORF">ALO_05063</name>
</gene>
<evidence type="ECO:0000256" key="2">
    <source>
        <dbReference type="ARBA" id="ARBA00022801"/>
    </source>
</evidence>
<dbReference type="Gene3D" id="2.40.100.10">
    <property type="entry name" value="Cyclophilin-like"/>
    <property type="match status" value="1"/>
</dbReference>
<evidence type="ECO:0000313" key="5">
    <source>
        <dbReference type="EMBL" id="EGO64944.1"/>
    </source>
</evidence>
<dbReference type="SMART" id="SM00796">
    <property type="entry name" value="AHS1"/>
    <property type="match status" value="1"/>
</dbReference>
<reference evidence="5 6" key="1">
    <citation type="journal article" date="2011" name="EMBO J.">
        <title>Structural diversity of bacterial flagellar motors.</title>
        <authorList>
            <person name="Chen S."/>
            <person name="Beeby M."/>
            <person name="Murphy G.E."/>
            <person name="Leadbetter J.R."/>
            <person name="Hendrixson D.R."/>
            <person name="Briegel A."/>
            <person name="Li Z."/>
            <person name="Shi J."/>
            <person name="Tocheva E.I."/>
            <person name="Muller A."/>
            <person name="Dobro M.J."/>
            <person name="Jensen G.J."/>
        </authorList>
    </citation>
    <scope>NUCLEOTIDE SEQUENCE [LARGE SCALE GENOMIC DNA]</scope>
    <source>
        <strain evidence="5 6">DSM 6540</strain>
    </source>
</reference>
<name>F7NG26_9FIRM</name>
<evidence type="ECO:0000259" key="4">
    <source>
        <dbReference type="SMART" id="SM00796"/>
    </source>
</evidence>
<dbReference type="GO" id="GO:0005524">
    <property type="term" value="F:ATP binding"/>
    <property type="evidence" value="ECO:0007669"/>
    <property type="project" value="UniProtKB-KW"/>
</dbReference>
<dbReference type="PANTHER" id="PTHR34698">
    <property type="entry name" value="5-OXOPROLINASE SUBUNIT B"/>
    <property type="match status" value="1"/>
</dbReference>
<comment type="caution">
    <text evidence="5">The sequence shown here is derived from an EMBL/GenBank/DDBJ whole genome shotgun (WGS) entry which is preliminary data.</text>
</comment>